<dbReference type="PRINTS" id="PR00258">
    <property type="entry name" value="SPERACTRCPTR"/>
</dbReference>
<evidence type="ECO:0000313" key="6">
    <source>
        <dbReference type="Ensembl" id="ENSCMIP00000004255.1"/>
    </source>
</evidence>
<dbReference type="OMA" id="CDLNIAV"/>
<dbReference type="Ensembl" id="ENSCMIT00000004416.1">
    <property type="protein sequence ID" value="ENSCMIP00000004255.1"/>
    <property type="gene ID" value="ENSCMIG00000002533.1"/>
</dbReference>
<organism evidence="6 7">
    <name type="scientific">Callorhinchus milii</name>
    <name type="common">Ghost shark</name>
    <dbReference type="NCBI Taxonomy" id="7868"/>
    <lineage>
        <taxon>Eukaryota</taxon>
        <taxon>Metazoa</taxon>
        <taxon>Chordata</taxon>
        <taxon>Craniata</taxon>
        <taxon>Vertebrata</taxon>
        <taxon>Chondrichthyes</taxon>
        <taxon>Holocephali</taxon>
        <taxon>Chimaeriformes</taxon>
        <taxon>Callorhinchidae</taxon>
        <taxon>Callorhinchus</taxon>
    </lineage>
</organism>
<feature type="disulfide bond" evidence="3">
    <location>
        <begin position="44"/>
        <end position="54"/>
    </location>
</feature>
<dbReference type="FunFam" id="3.10.250.10:FF:000001">
    <property type="entry name" value="Lysyl oxidase 4 isoform X1"/>
    <property type="match status" value="1"/>
</dbReference>
<evidence type="ECO:0000313" key="7">
    <source>
        <dbReference type="Proteomes" id="UP000314986"/>
    </source>
</evidence>
<dbReference type="Gene3D" id="1.25.40.420">
    <property type="match status" value="1"/>
</dbReference>
<dbReference type="InterPro" id="IPR051481">
    <property type="entry name" value="BTB-POZ/Galectin-3-binding"/>
</dbReference>
<keyword evidence="1" id="KW-0732">Signal</keyword>
<dbReference type="STRING" id="7868.ENSCMIP00000004255"/>
<evidence type="ECO:0000256" key="2">
    <source>
        <dbReference type="ARBA" id="ARBA00023157"/>
    </source>
</evidence>
<dbReference type="GeneTree" id="ENSGT00940000175180"/>
<evidence type="ECO:0000256" key="1">
    <source>
        <dbReference type="ARBA" id="ARBA00022729"/>
    </source>
</evidence>
<dbReference type="AlphaFoldDB" id="A0A4W3GMU3"/>
<dbReference type="Proteomes" id="UP000314986">
    <property type="component" value="Unassembled WGS sequence"/>
</dbReference>
<dbReference type="Pfam" id="PF00530">
    <property type="entry name" value="SRCR"/>
    <property type="match status" value="1"/>
</dbReference>
<feature type="compositionally biased region" description="Pro residues" evidence="4">
    <location>
        <begin position="420"/>
        <end position="434"/>
    </location>
</feature>
<dbReference type="Pfam" id="PF07707">
    <property type="entry name" value="BACK"/>
    <property type="match status" value="1"/>
</dbReference>
<dbReference type="InterPro" id="IPR011333">
    <property type="entry name" value="SKP1/BTB/POZ_sf"/>
</dbReference>
<reference evidence="7" key="1">
    <citation type="journal article" date="2006" name="Science">
        <title>Ancient noncoding elements conserved in the human genome.</title>
        <authorList>
            <person name="Venkatesh B."/>
            <person name="Kirkness E.F."/>
            <person name="Loh Y.H."/>
            <person name="Halpern A.L."/>
            <person name="Lee A.P."/>
            <person name="Johnson J."/>
            <person name="Dandona N."/>
            <person name="Viswanathan L.D."/>
            <person name="Tay A."/>
            <person name="Venter J.C."/>
            <person name="Strausberg R.L."/>
            <person name="Brenner S."/>
        </authorList>
    </citation>
    <scope>NUCLEOTIDE SEQUENCE [LARGE SCALE GENOMIC DNA]</scope>
</reference>
<dbReference type="InterPro" id="IPR001190">
    <property type="entry name" value="SRCR"/>
</dbReference>
<dbReference type="InterPro" id="IPR011705">
    <property type="entry name" value="BACK"/>
</dbReference>
<accession>A0A4W3GMU3</accession>
<dbReference type="InParanoid" id="A0A4W3GMU3"/>
<keyword evidence="7" id="KW-1185">Reference proteome</keyword>
<dbReference type="Gene3D" id="3.30.710.10">
    <property type="entry name" value="Potassium Channel Kv1.1, Chain A"/>
    <property type="match status" value="1"/>
</dbReference>
<reference evidence="7" key="2">
    <citation type="journal article" date="2007" name="PLoS Biol.">
        <title>Survey sequencing and comparative analysis of the elephant shark (Callorhinchus milii) genome.</title>
        <authorList>
            <person name="Venkatesh B."/>
            <person name="Kirkness E.F."/>
            <person name="Loh Y.H."/>
            <person name="Halpern A.L."/>
            <person name="Lee A.P."/>
            <person name="Johnson J."/>
            <person name="Dandona N."/>
            <person name="Viswanathan L.D."/>
            <person name="Tay A."/>
            <person name="Venter J.C."/>
            <person name="Strausberg R.L."/>
            <person name="Brenner S."/>
        </authorList>
    </citation>
    <scope>NUCLEOTIDE SEQUENCE [LARGE SCALE GENOMIC DNA]</scope>
</reference>
<keyword evidence="2 3" id="KW-1015">Disulfide bond</keyword>
<feature type="region of interest" description="Disordered" evidence="4">
    <location>
        <begin position="415"/>
        <end position="442"/>
    </location>
</feature>
<dbReference type="CDD" id="cd18496">
    <property type="entry name" value="BACK_LGALS3BP"/>
    <property type="match status" value="1"/>
</dbReference>
<reference evidence="6" key="5">
    <citation type="submission" date="2025-09" db="UniProtKB">
        <authorList>
            <consortium name="Ensembl"/>
        </authorList>
    </citation>
    <scope>IDENTIFICATION</scope>
</reference>
<sequence>DDEWDMADAHVVCRSLGYANATQAVTGGRFGSGAGPILLDDVRCLGTERSLINCKTKGWSVHDCEHWEAAGVRCDTNQAEFPGYHLERPMELQQSLSLLYLSQKHCQVKILVLTAQGGPVRLHLCAHRLILALSQDGNMSVCEGECGGGRESLTTPCPPPPLRYFYTKSMDITLASVRCVHELASSYGVRALREACHQLLYQLLPQDRSFALQLQLYSYAEAAQEAELRGLCLRYLALNCQAFSQSSAWLRLEARQLSALLLRSDLVLHGELSLYRAVEAWLLPRAAGPGLRHELLGRLRFAMFSPEQLVALQSQRGPELQRDSFLLQRLLQAFRFHSLPVARLGAGLGVEPRIYTGPDWTALLPLEPADPGAPPDPAPALRYDGFRYVHQLSFRRPASPGLTFSTARFPSRYYSSVPDPAHPGPDPAHPGPDPAHPDPDSAHPGIAYRNLVLFLCGSQVALALPLQGGRAAVPSFTALGPHFSCDSGFSALRFVVRPTVTH</sequence>
<comment type="caution">
    <text evidence="3">Lacks conserved residue(s) required for the propagation of feature annotation.</text>
</comment>
<feature type="disulfide bond" evidence="3">
    <location>
        <begin position="13"/>
        <end position="74"/>
    </location>
</feature>
<dbReference type="SMART" id="SM00202">
    <property type="entry name" value="SR"/>
    <property type="match status" value="1"/>
</dbReference>
<dbReference type="InterPro" id="IPR036772">
    <property type="entry name" value="SRCR-like_dom_sf"/>
</dbReference>
<dbReference type="SMART" id="SM00875">
    <property type="entry name" value="BACK"/>
    <property type="match status" value="1"/>
</dbReference>
<feature type="domain" description="SRCR" evidence="5">
    <location>
        <begin position="1"/>
        <end position="75"/>
    </location>
</feature>
<reference evidence="7" key="3">
    <citation type="journal article" date="2014" name="Nature">
        <title>Elephant shark genome provides unique insights into gnathostome evolution.</title>
        <authorList>
            <consortium name="International Elephant Shark Genome Sequencing Consortium"/>
            <person name="Venkatesh B."/>
            <person name="Lee A.P."/>
            <person name="Ravi V."/>
            <person name="Maurya A.K."/>
            <person name="Lian M.M."/>
            <person name="Swann J.B."/>
            <person name="Ohta Y."/>
            <person name="Flajnik M.F."/>
            <person name="Sutoh Y."/>
            <person name="Kasahara M."/>
            <person name="Hoon S."/>
            <person name="Gangu V."/>
            <person name="Roy S.W."/>
            <person name="Irimia M."/>
            <person name="Korzh V."/>
            <person name="Kondrychyn I."/>
            <person name="Lim Z.W."/>
            <person name="Tay B.H."/>
            <person name="Tohari S."/>
            <person name="Kong K.W."/>
            <person name="Ho S."/>
            <person name="Lorente-Galdos B."/>
            <person name="Quilez J."/>
            <person name="Marques-Bonet T."/>
            <person name="Raney B.J."/>
            <person name="Ingham P.W."/>
            <person name="Tay A."/>
            <person name="Hillier L.W."/>
            <person name="Minx P."/>
            <person name="Boehm T."/>
            <person name="Wilson R.K."/>
            <person name="Brenner S."/>
            <person name="Warren W.C."/>
        </authorList>
    </citation>
    <scope>NUCLEOTIDE SEQUENCE [LARGE SCALE GENOMIC DNA]</scope>
</reference>
<protein>
    <recommendedName>
        <fullName evidence="5">SRCR domain-containing protein</fullName>
    </recommendedName>
</protein>
<proteinExistence type="predicted"/>
<dbReference type="PROSITE" id="PS50287">
    <property type="entry name" value="SRCR_2"/>
    <property type="match status" value="1"/>
</dbReference>
<dbReference type="GO" id="GO:0016020">
    <property type="term" value="C:membrane"/>
    <property type="evidence" value="ECO:0007669"/>
    <property type="project" value="InterPro"/>
</dbReference>
<reference evidence="6" key="4">
    <citation type="submission" date="2025-08" db="UniProtKB">
        <authorList>
            <consortium name="Ensembl"/>
        </authorList>
    </citation>
    <scope>IDENTIFICATION</scope>
</reference>
<name>A0A4W3GMU3_CALMI</name>
<dbReference type="PANTHER" id="PTHR24410">
    <property type="entry name" value="HL07962P-RELATED"/>
    <property type="match status" value="1"/>
</dbReference>
<dbReference type="SUPFAM" id="SSF56487">
    <property type="entry name" value="SRCR-like"/>
    <property type="match status" value="1"/>
</dbReference>
<dbReference type="Gene3D" id="3.10.250.10">
    <property type="entry name" value="SRCR-like domain"/>
    <property type="match status" value="1"/>
</dbReference>
<evidence type="ECO:0000256" key="4">
    <source>
        <dbReference type="SAM" id="MobiDB-lite"/>
    </source>
</evidence>
<evidence type="ECO:0000259" key="5">
    <source>
        <dbReference type="PROSITE" id="PS50287"/>
    </source>
</evidence>
<dbReference type="PANTHER" id="PTHR24410:SF16">
    <property type="entry name" value="GALECTIN-3-BINDING PROTEIN"/>
    <property type="match status" value="1"/>
</dbReference>
<evidence type="ECO:0000256" key="3">
    <source>
        <dbReference type="PROSITE-ProRule" id="PRU00196"/>
    </source>
</evidence>